<comment type="subcellular location">
    <subcellularLocation>
        <location evidence="1 7">Cell membrane</location>
        <topology evidence="1 7">Multi-pass membrane protein</topology>
    </subcellularLocation>
</comment>
<dbReference type="GO" id="GO:0005886">
    <property type="term" value="C:plasma membrane"/>
    <property type="evidence" value="ECO:0007669"/>
    <property type="project" value="UniProtKB-SubCell"/>
</dbReference>
<gene>
    <name evidence="9" type="ORF">G3T36_07835</name>
</gene>
<dbReference type="AlphaFoldDB" id="A0A6L9XWF9"/>
<evidence type="ECO:0000256" key="2">
    <source>
        <dbReference type="ARBA" id="ARBA00010792"/>
    </source>
</evidence>
<protein>
    <submittedName>
        <fullName evidence="9">DedA family protein</fullName>
    </submittedName>
</protein>
<evidence type="ECO:0000256" key="1">
    <source>
        <dbReference type="ARBA" id="ARBA00004651"/>
    </source>
</evidence>
<organism evidence="9 10">
    <name type="scientific">Leifsonia tongyongensis</name>
    <dbReference type="NCBI Taxonomy" id="1268043"/>
    <lineage>
        <taxon>Bacteria</taxon>
        <taxon>Bacillati</taxon>
        <taxon>Actinomycetota</taxon>
        <taxon>Actinomycetes</taxon>
        <taxon>Micrococcales</taxon>
        <taxon>Microbacteriaceae</taxon>
        <taxon>Leifsonia</taxon>
    </lineage>
</organism>
<keyword evidence="5 7" id="KW-1133">Transmembrane helix</keyword>
<evidence type="ECO:0000313" key="9">
    <source>
        <dbReference type="EMBL" id="NEN05781.1"/>
    </source>
</evidence>
<feature type="transmembrane region" description="Helical" evidence="7">
    <location>
        <begin position="152"/>
        <end position="173"/>
    </location>
</feature>
<dbReference type="InterPro" id="IPR032816">
    <property type="entry name" value="VTT_dom"/>
</dbReference>
<dbReference type="Proteomes" id="UP000474967">
    <property type="component" value="Unassembled WGS sequence"/>
</dbReference>
<keyword evidence="10" id="KW-1185">Reference proteome</keyword>
<evidence type="ECO:0000256" key="7">
    <source>
        <dbReference type="RuleBase" id="RU367016"/>
    </source>
</evidence>
<keyword evidence="3 7" id="KW-1003">Cell membrane</keyword>
<name>A0A6L9XWF9_9MICO</name>
<keyword evidence="4 7" id="KW-0812">Transmembrane</keyword>
<evidence type="ECO:0000259" key="8">
    <source>
        <dbReference type="Pfam" id="PF09335"/>
    </source>
</evidence>
<feature type="transmembrane region" description="Helical" evidence="7">
    <location>
        <begin position="65"/>
        <end position="87"/>
    </location>
</feature>
<proteinExistence type="inferred from homology"/>
<comment type="similarity">
    <text evidence="2 7">Belongs to the DedA family.</text>
</comment>
<accession>A0A6L9XWF9</accession>
<evidence type="ECO:0000256" key="3">
    <source>
        <dbReference type="ARBA" id="ARBA00022475"/>
    </source>
</evidence>
<dbReference type="PANTHER" id="PTHR30353:SF0">
    <property type="entry name" value="TRANSMEMBRANE PROTEIN"/>
    <property type="match status" value="1"/>
</dbReference>
<dbReference type="PANTHER" id="PTHR30353">
    <property type="entry name" value="INNER MEMBRANE PROTEIN DEDA-RELATED"/>
    <property type="match status" value="1"/>
</dbReference>
<evidence type="ECO:0000256" key="5">
    <source>
        <dbReference type="ARBA" id="ARBA00022989"/>
    </source>
</evidence>
<keyword evidence="6 7" id="KW-0472">Membrane</keyword>
<evidence type="ECO:0000313" key="10">
    <source>
        <dbReference type="Proteomes" id="UP000474967"/>
    </source>
</evidence>
<reference evidence="9 10" key="1">
    <citation type="journal article" date="2014" name="J. Microbiol.">
        <title>Diaminobutyricibacter tongyongensis gen. nov., sp. nov. and Homoserinibacter gongjuensis gen. nov., sp. nov. belong to the family Microbacteriaceae.</title>
        <authorList>
            <person name="Kim S.J."/>
            <person name="Ahn J.H."/>
            <person name="Weon H.Y."/>
            <person name="Hamada M."/>
            <person name="Suzuki K."/>
            <person name="Kwon S.W."/>
        </authorList>
    </citation>
    <scope>NUCLEOTIDE SEQUENCE [LARGE SCALE GENOMIC DNA]</scope>
    <source>
        <strain evidence="9 10">NBRC 108724</strain>
    </source>
</reference>
<dbReference type="InterPro" id="IPR032818">
    <property type="entry name" value="DedA-like"/>
</dbReference>
<evidence type="ECO:0000256" key="6">
    <source>
        <dbReference type="ARBA" id="ARBA00023136"/>
    </source>
</evidence>
<dbReference type="Pfam" id="PF09335">
    <property type="entry name" value="VTT_dom"/>
    <property type="match status" value="1"/>
</dbReference>
<comment type="caution">
    <text evidence="9">The sequence shown here is derived from an EMBL/GenBank/DDBJ whole genome shotgun (WGS) entry which is preliminary data.</text>
</comment>
<feature type="transmembrane region" description="Helical" evidence="7">
    <location>
        <begin position="185"/>
        <end position="206"/>
    </location>
</feature>
<dbReference type="RefSeq" id="WP_163288952.1">
    <property type="nucleotide sequence ID" value="NZ_JAAGWY010000001.1"/>
</dbReference>
<sequence>MLHALHTGLLDPQSLIDSSGGWALLVICGIVFCETGLLIGFFLPGDTLLFFTGVLTFTGHITQPLWVTIPAIIVAAIIGDQVGFLIGRRTGPTIFERREAGLISKASVVRTQHFFDRFGPAAVTIARFVPVVRTIAPVAAGVGHMRRRVFTLFNVIGAVVWTTAVVLLGYWLGHIPGVADFVSKYLDYILIGIVVISIVPLLIRLISSRKSARRRSEAEAAGVDAADAGVGANAGVGADADVDEVPR</sequence>
<feature type="domain" description="VTT" evidence="8">
    <location>
        <begin position="43"/>
        <end position="170"/>
    </location>
</feature>
<dbReference type="EMBL" id="JAAGWY010000001">
    <property type="protein sequence ID" value="NEN05781.1"/>
    <property type="molecule type" value="Genomic_DNA"/>
</dbReference>
<evidence type="ECO:0000256" key="4">
    <source>
        <dbReference type="ARBA" id="ARBA00022692"/>
    </source>
</evidence>
<feature type="transmembrane region" description="Helical" evidence="7">
    <location>
        <begin position="21"/>
        <end position="45"/>
    </location>
</feature>